<dbReference type="EMBL" id="AP023420">
    <property type="protein sequence ID" value="BCK85551.1"/>
    <property type="molecule type" value="Genomic_DNA"/>
</dbReference>
<sequence length="219" mass="26158">MTQQEAKNYVEGAFQALKDRGWFLKTGLVPTGVTDREIAEFEAESELKLPTLLKAFLKSYRMDFDLWGIIHEVDFDTRPWPISLNTSVKELRINWAVFREIAADYGAAPEQYGHFLPIGMWDSEFLVWDLSRREDQVDAEDWGESWVLRSFPHDEAWDKEFWEEGGEPCAPSFKDLLDWYFYGALIPEFEEENHLKVTYERMNNYDFLWHFYEDRWKEP</sequence>
<dbReference type="Proteomes" id="UP000679848">
    <property type="component" value="Chromosome"/>
</dbReference>
<name>A0A810QJF7_9FIRM</name>
<dbReference type="KEGG" id="pfaa:MM59RIKEN_28700"/>
<proteinExistence type="predicted"/>
<gene>
    <name evidence="2" type="ORF">MM59RIKEN_28700</name>
</gene>
<reference evidence="2" key="1">
    <citation type="submission" date="2020-09" db="EMBL/GenBank/DDBJ databases">
        <title>New species isolated from human feces.</title>
        <authorList>
            <person name="Kitahara M."/>
            <person name="Shigeno Y."/>
            <person name="Shime M."/>
            <person name="Matsumoto Y."/>
            <person name="Nakamura S."/>
            <person name="Motooka D."/>
            <person name="Fukuoka S."/>
            <person name="Nishikawa H."/>
            <person name="Benno Y."/>
        </authorList>
    </citation>
    <scope>NUCLEOTIDE SEQUENCE</scope>
    <source>
        <strain evidence="2">MM59</strain>
    </source>
</reference>
<keyword evidence="3" id="KW-1185">Reference proteome</keyword>
<protein>
    <recommendedName>
        <fullName evidence="1">Knr4/Smi1-like domain-containing protein</fullName>
    </recommendedName>
</protein>
<dbReference type="AlphaFoldDB" id="A0A810QJF7"/>
<dbReference type="RefSeq" id="WP_213543602.1">
    <property type="nucleotide sequence ID" value="NZ_AP023420.1"/>
</dbReference>
<evidence type="ECO:0000259" key="1">
    <source>
        <dbReference type="SMART" id="SM00860"/>
    </source>
</evidence>
<dbReference type="SUPFAM" id="SSF160631">
    <property type="entry name" value="SMI1/KNR4-like"/>
    <property type="match status" value="1"/>
</dbReference>
<dbReference type="InterPro" id="IPR037883">
    <property type="entry name" value="Knr4/Smi1-like_sf"/>
</dbReference>
<accession>A0A810QJF7</accession>
<dbReference type="InterPro" id="IPR018958">
    <property type="entry name" value="Knr4/Smi1-like_dom"/>
</dbReference>
<evidence type="ECO:0000313" key="2">
    <source>
        <dbReference type="EMBL" id="BCK85551.1"/>
    </source>
</evidence>
<dbReference type="SMART" id="SM00860">
    <property type="entry name" value="SMI1_KNR4"/>
    <property type="match status" value="1"/>
</dbReference>
<evidence type="ECO:0000313" key="3">
    <source>
        <dbReference type="Proteomes" id="UP000679848"/>
    </source>
</evidence>
<organism evidence="2 3">
    <name type="scientific">Pusillibacter faecalis</name>
    <dbReference type="NCBI Taxonomy" id="2714358"/>
    <lineage>
        <taxon>Bacteria</taxon>
        <taxon>Bacillati</taxon>
        <taxon>Bacillota</taxon>
        <taxon>Clostridia</taxon>
        <taxon>Eubacteriales</taxon>
        <taxon>Oscillospiraceae</taxon>
        <taxon>Pusillibacter</taxon>
    </lineage>
</organism>
<feature type="domain" description="Knr4/Smi1-like" evidence="1">
    <location>
        <begin position="32"/>
        <end position="179"/>
    </location>
</feature>